<keyword evidence="6 9" id="KW-0819">tRNA processing</keyword>
<dbReference type="GO" id="GO:0008176">
    <property type="term" value="F:tRNA (guanine(46)-N7)-methyltransferase activity"/>
    <property type="evidence" value="ECO:0007669"/>
    <property type="project" value="UniProtKB-UniRule"/>
</dbReference>
<evidence type="ECO:0000313" key="11">
    <source>
        <dbReference type="EMBL" id="KTR25924.1"/>
    </source>
</evidence>
<dbReference type="NCBIfam" id="NF001080">
    <property type="entry name" value="PRK00121.2-2"/>
    <property type="match status" value="1"/>
</dbReference>
<comment type="similarity">
    <text evidence="8 9">Belongs to the class I-like SAM-binding methyltransferase superfamily. TrmB family.</text>
</comment>
<dbReference type="AlphaFoldDB" id="A0A0V8GJ34"/>
<comment type="catalytic activity">
    <reaction evidence="1 9">
        <text>guanosine(46) in tRNA + S-adenosyl-L-methionine = N(7)-methylguanosine(46) in tRNA + S-adenosyl-L-homocysteine</text>
        <dbReference type="Rhea" id="RHEA:42708"/>
        <dbReference type="Rhea" id="RHEA-COMP:10188"/>
        <dbReference type="Rhea" id="RHEA-COMP:10189"/>
        <dbReference type="ChEBI" id="CHEBI:57856"/>
        <dbReference type="ChEBI" id="CHEBI:59789"/>
        <dbReference type="ChEBI" id="CHEBI:74269"/>
        <dbReference type="ChEBI" id="CHEBI:74480"/>
        <dbReference type="EC" id="2.1.1.33"/>
    </reaction>
</comment>
<comment type="function">
    <text evidence="2 9">Catalyzes the formation of N(7)-methylguanine at position 46 (m7G46) in tRNA.</text>
</comment>
<sequence length="213" mass="24853">MRLRHKPWAQDYMKEQSSIYIAEPASLKGAWASEFKNDNPIYIEVGSGKGAFITGMAHQHPDINFIAIELFESVAVTIVQKLVETPQSNVRVLTVDAKDLRDYFEKSEVSRVYLNFSDPWPKTRHAKRRLTYKTFLSTYEDILPAKGQIHFKTDNRKLFESSLMTMSAYGMRFDWMSLDLHANEPEDNVRTEYEERFSSMGQPIYRMEATYQN</sequence>
<evidence type="ECO:0000256" key="2">
    <source>
        <dbReference type="ARBA" id="ARBA00003015"/>
    </source>
</evidence>
<dbReference type="CDD" id="cd02440">
    <property type="entry name" value="AdoMet_MTases"/>
    <property type="match status" value="1"/>
</dbReference>
<dbReference type="Proteomes" id="UP000053797">
    <property type="component" value="Unassembled WGS sequence"/>
</dbReference>
<dbReference type="NCBIfam" id="TIGR00091">
    <property type="entry name" value="tRNA (guanosine(46)-N7)-methyltransferase TrmB"/>
    <property type="match status" value="1"/>
</dbReference>
<keyword evidence="5 9" id="KW-0949">S-adenosyl-L-methionine</keyword>
<dbReference type="Pfam" id="PF02390">
    <property type="entry name" value="Methyltransf_4"/>
    <property type="match status" value="1"/>
</dbReference>
<dbReference type="Gene3D" id="3.40.50.150">
    <property type="entry name" value="Vaccinia Virus protein VP39"/>
    <property type="match status" value="1"/>
</dbReference>
<dbReference type="FunFam" id="3.40.50.150:FF:000035">
    <property type="entry name" value="tRNA (guanine-N(7)-)-methyltransferase"/>
    <property type="match status" value="1"/>
</dbReference>
<comment type="caution">
    <text evidence="9">Lacks conserved residue(s) required for the propagation of feature annotation.</text>
</comment>
<proteinExistence type="inferred from homology"/>
<dbReference type="EC" id="2.1.1.33" evidence="9"/>
<dbReference type="PROSITE" id="PS51625">
    <property type="entry name" value="SAM_MT_TRMB"/>
    <property type="match status" value="1"/>
</dbReference>
<reference evidence="11 13" key="2">
    <citation type="journal article" date="2016" name="Front. Microbiol.">
        <title>Genomic Resource of Rice Seed Associated Bacteria.</title>
        <authorList>
            <person name="Midha S."/>
            <person name="Bansal K."/>
            <person name="Sharma S."/>
            <person name="Kumar N."/>
            <person name="Patil P.P."/>
            <person name="Chaudhry V."/>
            <person name="Patil P.B."/>
        </authorList>
    </citation>
    <scope>NUCLEOTIDE SEQUENCE [LARGE SCALE GENOMIC DNA]</scope>
    <source>
        <strain evidence="11 13">RSA11</strain>
    </source>
</reference>
<dbReference type="GO" id="GO:0043527">
    <property type="term" value="C:tRNA methyltransferase complex"/>
    <property type="evidence" value="ECO:0007669"/>
    <property type="project" value="TreeGrafter"/>
</dbReference>
<comment type="caution">
    <text evidence="10">The sequence shown here is derived from an EMBL/GenBank/DDBJ whole genome shotgun (WGS) entry which is preliminary data.</text>
</comment>
<feature type="binding site" evidence="9">
    <location>
        <begin position="191"/>
        <end position="194"/>
    </location>
    <ligand>
        <name>substrate</name>
    </ligand>
</feature>
<accession>A0A0V8GJ34</accession>
<feature type="binding site" evidence="9">
    <location>
        <position position="154"/>
    </location>
    <ligand>
        <name>substrate</name>
    </ligand>
</feature>
<keyword evidence="3 9" id="KW-0489">Methyltransferase</keyword>
<dbReference type="EMBL" id="LNQL01000001">
    <property type="protein sequence ID" value="KSU50286.1"/>
    <property type="molecule type" value="Genomic_DNA"/>
</dbReference>
<evidence type="ECO:0000313" key="12">
    <source>
        <dbReference type="Proteomes" id="UP000053797"/>
    </source>
</evidence>
<dbReference type="InterPro" id="IPR029063">
    <property type="entry name" value="SAM-dependent_MTases_sf"/>
</dbReference>
<gene>
    <name evidence="9" type="primary">trmB</name>
    <name evidence="10" type="ORF">AS033_02600</name>
    <name evidence="11" type="ORF">RSA11_12775</name>
</gene>
<dbReference type="HAMAP" id="MF_01057">
    <property type="entry name" value="tRNA_methyltr_TrmB"/>
    <property type="match status" value="1"/>
</dbReference>
<evidence type="ECO:0000256" key="5">
    <source>
        <dbReference type="ARBA" id="ARBA00022691"/>
    </source>
</evidence>
<evidence type="ECO:0000256" key="8">
    <source>
        <dbReference type="ARBA" id="ARBA00060767"/>
    </source>
</evidence>
<dbReference type="SUPFAM" id="SSF53335">
    <property type="entry name" value="S-adenosyl-L-methionine-dependent methyltransferases"/>
    <property type="match status" value="1"/>
</dbReference>
<dbReference type="InterPro" id="IPR003358">
    <property type="entry name" value="tRNA_(Gua-N-7)_MeTrfase_Trmb"/>
</dbReference>
<evidence type="ECO:0000256" key="1">
    <source>
        <dbReference type="ARBA" id="ARBA00000142"/>
    </source>
</evidence>
<dbReference type="InterPro" id="IPR055361">
    <property type="entry name" value="tRNA_methyltr_TrmB_bact"/>
</dbReference>
<evidence type="ECO:0000256" key="4">
    <source>
        <dbReference type="ARBA" id="ARBA00022679"/>
    </source>
</evidence>
<feature type="binding site" evidence="9">
    <location>
        <position position="44"/>
    </location>
    <ligand>
        <name>S-adenosyl-L-methionine</name>
        <dbReference type="ChEBI" id="CHEBI:59789"/>
    </ligand>
</feature>
<dbReference type="Proteomes" id="UP000072605">
    <property type="component" value="Unassembled WGS sequence"/>
</dbReference>
<feature type="binding site" evidence="9">
    <location>
        <position position="69"/>
    </location>
    <ligand>
        <name>S-adenosyl-L-methionine</name>
        <dbReference type="ChEBI" id="CHEBI:59789"/>
    </ligand>
</feature>
<feature type="binding site" evidence="9">
    <location>
        <position position="122"/>
    </location>
    <ligand>
        <name>substrate</name>
    </ligand>
</feature>
<evidence type="ECO:0000313" key="13">
    <source>
        <dbReference type="Proteomes" id="UP000072605"/>
    </source>
</evidence>
<evidence type="ECO:0000256" key="7">
    <source>
        <dbReference type="ARBA" id="ARBA00060552"/>
    </source>
</evidence>
<dbReference type="UniPathway" id="UPA00989"/>
<organism evidence="10 12">
    <name type="scientific">Exiguobacterium indicum</name>
    <dbReference type="NCBI Taxonomy" id="296995"/>
    <lineage>
        <taxon>Bacteria</taxon>
        <taxon>Bacillati</taxon>
        <taxon>Bacillota</taxon>
        <taxon>Bacilli</taxon>
        <taxon>Bacillales</taxon>
        <taxon>Bacillales Family XII. Incertae Sedis</taxon>
        <taxon>Exiguobacterium</taxon>
    </lineage>
</organism>
<evidence type="ECO:0000256" key="3">
    <source>
        <dbReference type="ARBA" id="ARBA00022603"/>
    </source>
</evidence>
<dbReference type="EMBL" id="LDQV01000029">
    <property type="protein sequence ID" value="KTR25924.1"/>
    <property type="molecule type" value="Genomic_DNA"/>
</dbReference>
<protein>
    <recommendedName>
        <fullName evidence="9">tRNA (guanine-N(7)-)-methyltransferase</fullName>
        <ecNumber evidence="9">2.1.1.33</ecNumber>
    </recommendedName>
    <alternativeName>
        <fullName evidence="9">tRNA (guanine(46)-N(7))-methyltransferase</fullName>
    </alternativeName>
    <alternativeName>
        <fullName evidence="9">tRNA(m7G46)-methyltransferase</fullName>
    </alternativeName>
</protein>
<reference evidence="10 12" key="1">
    <citation type="journal article" date="2015" name="Int. J. Syst. Evol. Microbiol.">
        <title>Exiguobacterium enclense sp. nov., isolated from sediment.</title>
        <authorList>
            <person name="Dastager S.G."/>
            <person name="Mawlankar R."/>
            <person name="Sonalkar V.V."/>
            <person name="Thorat M.N."/>
            <person name="Mual P."/>
            <person name="Verma A."/>
            <person name="Krishnamurthi S."/>
            <person name="Tang S.K."/>
            <person name="Li W.J."/>
        </authorList>
    </citation>
    <scope>NUCLEOTIDE SEQUENCE [LARGE SCALE GENOMIC DNA]</scope>
    <source>
        <strain evidence="10 12">NIO-1109</strain>
    </source>
</reference>
<dbReference type="RefSeq" id="WP_058264705.1">
    <property type="nucleotide sequence ID" value="NZ_FMYN01000001.1"/>
</dbReference>
<dbReference type="OrthoDB" id="9802090at2"/>
<keyword evidence="4 9" id="KW-0808">Transferase</keyword>
<name>A0A0V8GJ34_9BACL</name>
<feature type="binding site" evidence="9">
    <location>
        <position position="118"/>
    </location>
    <ligand>
        <name>S-adenosyl-L-methionine</name>
        <dbReference type="ChEBI" id="CHEBI:59789"/>
    </ligand>
</feature>
<evidence type="ECO:0000256" key="6">
    <source>
        <dbReference type="ARBA" id="ARBA00022694"/>
    </source>
</evidence>
<evidence type="ECO:0000313" key="10">
    <source>
        <dbReference type="EMBL" id="KSU50286.1"/>
    </source>
</evidence>
<dbReference type="PANTHER" id="PTHR23417:SF14">
    <property type="entry name" value="PENTACOTRIPEPTIDE-REPEAT REGION OF PRORP DOMAIN-CONTAINING PROTEIN"/>
    <property type="match status" value="1"/>
</dbReference>
<dbReference type="GeneID" id="90838793"/>
<comment type="pathway">
    <text evidence="7 9">tRNA modification; N(7)-methylguanine-tRNA biosynthesis.</text>
</comment>
<feature type="binding site" evidence="9">
    <location>
        <position position="96"/>
    </location>
    <ligand>
        <name>S-adenosyl-L-methionine</name>
        <dbReference type="ChEBI" id="CHEBI:59789"/>
    </ligand>
</feature>
<evidence type="ECO:0000256" key="9">
    <source>
        <dbReference type="HAMAP-Rule" id="MF_01057"/>
    </source>
</evidence>
<dbReference type="PANTHER" id="PTHR23417">
    <property type="entry name" value="3-DEOXY-D-MANNO-OCTULOSONIC-ACID TRANSFERASE/TRNA GUANINE-N 7 - -METHYLTRANSFERASE"/>
    <property type="match status" value="1"/>
</dbReference>